<name>A0A2S7UD24_9FLAO</name>
<dbReference type="PROSITE" id="PS50983">
    <property type="entry name" value="FE_B12_PBP"/>
    <property type="match status" value="1"/>
</dbReference>
<dbReference type="Gene3D" id="3.40.50.1980">
    <property type="entry name" value="Nitrogenase molybdenum iron protein domain"/>
    <property type="match status" value="2"/>
</dbReference>
<accession>A0A2S7UD24</accession>
<gene>
    <name evidence="2" type="ORF">BST92_13055</name>
</gene>
<dbReference type="RefSeq" id="WP_105071852.1">
    <property type="nucleotide sequence ID" value="NZ_MTPW01000001.1"/>
</dbReference>
<evidence type="ECO:0000259" key="1">
    <source>
        <dbReference type="PROSITE" id="PS50983"/>
    </source>
</evidence>
<keyword evidence="3" id="KW-1185">Reference proteome</keyword>
<reference evidence="2 3" key="1">
    <citation type="submission" date="2017-01" db="EMBL/GenBank/DDBJ databases">
        <title>Trade-off between light-utilization and light-protection in marine flavobacteria.</title>
        <authorList>
            <person name="Kumagai Y."/>
            <person name="Yoshizawa S."/>
            <person name="Kogure K."/>
            <person name="Iwasaki W."/>
        </authorList>
    </citation>
    <scope>NUCLEOTIDE SEQUENCE [LARGE SCALE GENOMIC DNA]</scope>
    <source>
        <strain evidence="2 3">KCTC 32109</strain>
    </source>
</reference>
<dbReference type="SUPFAM" id="SSF53807">
    <property type="entry name" value="Helical backbone' metal receptor"/>
    <property type="match status" value="1"/>
</dbReference>
<dbReference type="Pfam" id="PF01497">
    <property type="entry name" value="Peripla_BP_2"/>
    <property type="match status" value="1"/>
</dbReference>
<dbReference type="InterPro" id="IPR002491">
    <property type="entry name" value="ABC_transptr_periplasmic_BD"/>
</dbReference>
<dbReference type="OrthoDB" id="9812528at2"/>
<dbReference type="Proteomes" id="UP000239747">
    <property type="component" value="Unassembled WGS sequence"/>
</dbReference>
<dbReference type="GO" id="GO:0071281">
    <property type="term" value="P:cellular response to iron ion"/>
    <property type="evidence" value="ECO:0007669"/>
    <property type="project" value="TreeGrafter"/>
</dbReference>
<sequence length="385" mass="43458">MKNLYFLLFSILLITSCKNNETSTTIENVKTSKLKYSDVEIKYATGFSINSTDTGYYITIKDPWPEADLEYSFKLEKDTSTVHRVPENDAPQIIKIPLQKVILSSTTHIPPVVLLNEQSTIIGFPGTDYISDTSVRALIDNGLVEELGQNQTISIEKVVTMQPDLVMGYGIDGDNPIYESIQKAGIPVIYNGDWIEMHPLGKAEWIKLFGVLYGKEKEADRIFKEIEKEYLETKKLAQSLESPSVIAGATWKENWYLPYGNSWQGKIIADANGDYIYANTTGTGSLSYHVERVLTDGQNADIWIAPGQYTSYRAMEEDNSAYSQFDAFKNRQAYTFALNVGARGGVTYYEEASMRPDLVLKDLVKILHPNSLPQHQLYFFKPLND</sequence>
<dbReference type="InterPro" id="IPR050902">
    <property type="entry name" value="ABC_Transporter_SBP"/>
</dbReference>
<feature type="domain" description="Fe/B12 periplasmic-binding" evidence="1">
    <location>
        <begin position="100"/>
        <end position="371"/>
    </location>
</feature>
<dbReference type="AlphaFoldDB" id="A0A2S7UD24"/>
<dbReference type="PANTHER" id="PTHR30535:SF34">
    <property type="entry name" value="MOLYBDATE-BINDING PROTEIN MOLA"/>
    <property type="match status" value="1"/>
</dbReference>
<comment type="caution">
    <text evidence="2">The sequence shown here is derived from an EMBL/GenBank/DDBJ whole genome shotgun (WGS) entry which is preliminary data.</text>
</comment>
<dbReference type="EMBL" id="MTPW01000001">
    <property type="protein sequence ID" value="PQJ32789.1"/>
    <property type="molecule type" value="Genomic_DNA"/>
</dbReference>
<dbReference type="PANTHER" id="PTHR30535">
    <property type="entry name" value="VITAMIN B12-BINDING PROTEIN"/>
    <property type="match status" value="1"/>
</dbReference>
<dbReference type="PROSITE" id="PS51257">
    <property type="entry name" value="PROKAR_LIPOPROTEIN"/>
    <property type="match status" value="1"/>
</dbReference>
<protein>
    <submittedName>
        <fullName evidence="2">ABC transporter substrate-binding protein</fullName>
    </submittedName>
</protein>
<evidence type="ECO:0000313" key="2">
    <source>
        <dbReference type="EMBL" id="PQJ32789.1"/>
    </source>
</evidence>
<evidence type="ECO:0000313" key="3">
    <source>
        <dbReference type="Proteomes" id="UP000239747"/>
    </source>
</evidence>
<organism evidence="2 3">
    <name type="scientific">Nonlabens arenilitoris</name>
    <dbReference type="NCBI Taxonomy" id="1217969"/>
    <lineage>
        <taxon>Bacteria</taxon>
        <taxon>Pseudomonadati</taxon>
        <taxon>Bacteroidota</taxon>
        <taxon>Flavobacteriia</taxon>
        <taxon>Flavobacteriales</taxon>
        <taxon>Flavobacteriaceae</taxon>
        <taxon>Nonlabens</taxon>
    </lineage>
</organism>
<proteinExistence type="predicted"/>